<evidence type="ECO:0000313" key="2">
    <source>
        <dbReference type="Proteomes" id="UP000199138"/>
    </source>
</evidence>
<accession>A0A1I7EWW6</accession>
<proteinExistence type="predicted"/>
<dbReference type="Proteomes" id="UP000199138">
    <property type="component" value="Unassembled WGS sequence"/>
</dbReference>
<reference evidence="1 2" key="1">
    <citation type="submission" date="2016-10" db="EMBL/GenBank/DDBJ databases">
        <authorList>
            <person name="de Groot N.N."/>
        </authorList>
    </citation>
    <scope>NUCLEOTIDE SEQUENCE [LARGE SCALE GENOMIC DNA]</scope>
    <source>
        <strain evidence="1 2">CGMCC 1.12333</strain>
    </source>
</reference>
<name>A0A1I7EWW6_9FLAO</name>
<dbReference type="PROSITE" id="PS51257">
    <property type="entry name" value="PROKAR_LIPOPROTEIN"/>
    <property type="match status" value="1"/>
</dbReference>
<gene>
    <name evidence="1" type="ORF">SAMN05216480_101357</name>
</gene>
<organism evidence="1 2">
    <name type="scientific">Pustulibacterium marinum</name>
    <dbReference type="NCBI Taxonomy" id="1224947"/>
    <lineage>
        <taxon>Bacteria</taxon>
        <taxon>Pseudomonadati</taxon>
        <taxon>Bacteroidota</taxon>
        <taxon>Flavobacteriia</taxon>
        <taxon>Flavobacteriales</taxon>
        <taxon>Flavobacteriaceae</taxon>
        <taxon>Pustulibacterium</taxon>
    </lineage>
</organism>
<sequence>MKKIFSLLTIVLFISCAKSDIDRNPYLSEASFSKSLNLNLPLYYNLTVPGNAVYIGDDDAGIKGIIVINRGFNNFLAWEASCPNHAPSDCSTMQVTGGVYCTCNCEGYEYNLYTGNVVSESDEDGGANYTLLYYQTYFSGNTLTISN</sequence>
<dbReference type="STRING" id="1224947.SAMN05216480_101357"/>
<keyword evidence="2" id="KW-1185">Reference proteome</keyword>
<dbReference type="RefSeq" id="WP_245766509.1">
    <property type="nucleotide sequence ID" value="NZ_FPBK01000001.1"/>
</dbReference>
<evidence type="ECO:0000313" key="1">
    <source>
        <dbReference type="EMBL" id="SFU28384.1"/>
    </source>
</evidence>
<protein>
    <recommendedName>
        <fullName evidence="3">Ferredoxin subunit of nitrite reductase or a ring-hydroxylating dioxygenase</fullName>
    </recommendedName>
</protein>
<dbReference type="AlphaFoldDB" id="A0A1I7EWW6"/>
<dbReference type="EMBL" id="FPBK01000001">
    <property type="protein sequence ID" value="SFU28384.1"/>
    <property type="molecule type" value="Genomic_DNA"/>
</dbReference>
<evidence type="ECO:0008006" key="3">
    <source>
        <dbReference type="Google" id="ProtNLM"/>
    </source>
</evidence>